<accession>A0A8A1LD39</accession>
<dbReference type="AlphaFoldDB" id="A0A8A1LD39"/>
<sequence length="82" mass="9374">MFTPPILLQNPLPKKSCKVTHRKSSPTRHAPTRMYHYDIRSLASASPYCFAALGPYPNSALAVYTLVAVDLLRQRRERCRFP</sequence>
<dbReference type="EMBL" id="CP069102">
    <property type="protein sequence ID" value="QSS50374.1"/>
    <property type="molecule type" value="Genomic_DNA"/>
</dbReference>
<proteinExistence type="predicted"/>
<reference evidence="1" key="1">
    <citation type="submission" date="2021-01" db="EMBL/GenBank/DDBJ databases">
        <title>Chromosome-level genome assembly of a human fungal pathogen reveals clustering of transcriptionally co-regulated genes.</title>
        <authorList>
            <person name="Voorhies M."/>
            <person name="Cohen S."/>
            <person name="Shea T.P."/>
            <person name="Petrus S."/>
            <person name="Munoz J.F."/>
            <person name="Poplawski S."/>
            <person name="Goldman W.E."/>
            <person name="Michael T."/>
            <person name="Cuomo C.A."/>
            <person name="Sil A."/>
            <person name="Beyhan S."/>
        </authorList>
    </citation>
    <scope>NUCLEOTIDE SEQUENCE</scope>
    <source>
        <strain evidence="1">H88</strain>
    </source>
</reference>
<evidence type="ECO:0000313" key="1">
    <source>
        <dbReference type="EMBL" id="QSS50374.1"/>
    </source>
</evidence>
<organism evidence="1 2">
    <name type="scientific">Ajellomyces capsulatus (strain H88)</name>
    <name type="common">Darling's disease fungus</name>
    <name type="synonym">Histoplasma capsulatum</name>
    <dbReference type="NCBI Taxonomy" id="544711"/>
    <lineage>
        <taxon>Eukaryota</taxon>
        <taxon>Fungi</taxon>
        <taxon>Dikarya</taxon>
        <taxon>Ascomycota</taxon>
        <taxon>Pezizomycotina</taxon>
        <taxon>Eurotiomycetes</taxon>
        <taxon>Eurotiomycetidae</taxon>
        <taxon>Onygenales</taxon>
        <taxon>Ajellomycetaceae</taxon>
        <taxon>Histoplasma</taxon>
    </lineage>
</organism>
<gene>
    <name evidence="1" type="ORF">I7I53_11039</name>
</gene>
<dbReference type="VEuPathDB" id="FungiDB:I7I53_11039"/>
<name>A0A8A1LD39_AJEC8</name>
<dbReference type="Proteomes" id="UP000663419">
    <property type="component" value="Chromosome 1"/>
</dbReference>
<protein>
    <submittedName>
        <fullName evidence="1">Uncharacterized protein</fullName>
    </submittedName>
</protein>
<evidence type="ECO:0000313" key="2">
    <source>
        <dbReference type="Proteomes" id="UP000663419"/>
    </source>
</evidence>